<feature type="compositionally biased region" description="Basic and acidic residues" evidence="1">
    <location>
        <begin position="1"/>
        <end position="21"/>
    </location>
</feature>
<organism evidence="2 4">
    <name type="scientific">Burkholderia contaminans</name>
    <dbReference type="NCBI Taxonomy" id="488447"/>
    <lineage>
        <taxon>Bacteria</taxon>
        <taxon>Pseudomonadati</taxon>
        <taxon>Pseudomonadota</taxon>
        <taxon>Betaproteobacteria</taxon>
        <taxon>Burkholderiales</taxon>
        <taxon>Burkholderiaceae</taxon>
        <taxon>Burkholderia</taxon>
        <taxon>Burkholderia cepacia complex</taxon>
    </lineage>
</organism>
<name>A0A2S5E3P0_9BURK</name>
<dbReference type="AlphaFoldDB" id="A0A2S5E3P0"/>
<evidence type="ECO:0000313" key="5">
    <source>
        <dbReference type="Proteomes" id="UP000277921"/>
    </source>
</evidence>
<evidence type="ECO:0000313" key="2">
    <source>
        <dbReference type="EMBL" id="POZ85938.1"/>
    </source>
</evidence>
<dbReference type="EMBL" id="PQVP01000001">
    <property type="protein sequence ID" value="POZ85938.1"/>
    <property type="molecule type" value="Genomic_DNA"/>
</dbReference>
<comment type="caution">
    <text evidence="2">The sequence shown here is derived from an EMBL/GenBank/DDBJ whole genome shotgun (WGS) entry which is preliminary data.</text>
</comment>
<reference evidence="2 4" key="1">
    <citation type="submission" date="2018-01" db="EMBL/GenBank/DDBJ databases">
        <title>Successful Treatment of Persistent Burkholderia cepacia Bacteremia with Ceftazidime-Avibactam.</title>
        <authorList>
            <person name="Tamma P."/>
            <person name="Fan Y."/>
            <person name="Bergman Y."/>
            <person name="Sick-Samuels A."/>
            <person name="Hsu A."/>
            <person name="Timp W."/>
            <person name="Simner P."/>
        </authorList>
    </citation>
    <scope>NUCLEOTIDE SEQUENCE [LARGE SCALE GENOMIC DNA]</scope>
    <source>
        <strain evidence="2 4">170816</strain>
    </source>
</reference>
<protein>
    <submittedName>
        <fullName evidence="2">PAAR domain-containing protein</fullName>
    </submittedName>
</protein>
<feature type="region of interest" description="Disordered" evidence="1">
    <location>
        <begin position="1"/>
        <end position="23"/>
    </location>
</feature>
<dbReference type="Gene3D" id="2.60.200.60">
    <property type="match status" value="1"/>
</dbReference>
<evidence type="ECO:0000313" key="4">
    <source>
        <dbReference type="Proteomes" id="UP000238655"/>
    </source>
</evidence>
<dbReference type="Proteomes" id="UP000277921">
    <property type="component" value="Unassembled WGS sequence"/>
</dbReference>
<dbReference type="CDD" id="cd14744">
    <property type="entry name" value="PAAR_CT_2"/>
    <property type="match status" value="1"/>
</dbReference>
<evidence type="ECO:0000313" key="3">
    <source>
        <dbReference type="EMBL" id="RQT12591.1"/>
    </source>
</evidence>
<dbReference type="Proteomes" id="UP000238655">
    <property type="component" value="Chromosome 2"/>
</dbReference>
<dbReference type="EMBL" id="QTQV01000013">
    <property type="protein sequence ID" value="RQT12591.1"/>
    <property type="molecule type" value="Genomic_DNA"/>
</dbReference>
<proteinExistence type="predicted"/>
<evidence type="ECO:0000256" key="1">
    <source>
        <dbReference type="SAM" id="MobiDB-lite"/>
    </source>
</evidence>
<dbReference type="RefSeq" id="WP_089463240.1">
    <property type="nucleotide sequence ID" value="NZ_CM009576.1"/>
</dbReference>
<gene>
    <name evidence="2" type="ORF">C3743_05275</name>
    <name evidence="3" type="ORF">DF051_22160</name>
</gene>
<dbReference type="Pfam" id="PF05488">
    <property type="entry name" value="PAAR_motif"/>
    <property type="match status" value="1"/>
</dbReference>
<dbReference type="InterPro" id="IPR008727">
    <property type="entry name" value="PAAR_motif"/>
</dbReference>
<reference evidence="3 5" key="2">
    <citation type="submission" date="2018-08" db="EMBL/GenBank/DDBJ databases">
        <title>Comparative analysis of Burkholderia isolates from Puerto Rico.</title>
        <authorList>
            <person name="Hall C."/>
            <person name="Sahl J."/>
            <person name="Wagner D."/>
        </authorList>
    </citation>
    <scope>NUCLEOTIDE SEQUENCE [LARGE SCALE GENOMIC DNA]</scope>
    <source>
        <strain evidence="3 5">Bp9025</strain>
    </source>
</reference>
<sequence>MRGIIRVEDTHTHGGRVESGARKSTVMGRAVARIGDPCSCPIHGACTIAEGDTAFKVEGRDAAFDGHKTSCGATLISSLHTSGRV</sequence>
<accession>A0A2S5E3P0</accession>